<evidence type="ECO:0000313" key="3">
    <source>
        <dbReference type="Proteomes" id="UP000257109"/>
    </source>
</evidence>
<dbReference type="AlphaFoldDB" id="A0A371F9F8"/>
<feature type="region of interest" description="Disordered" evidence="1">
    <location>
        <begin position="199"/>
        <end position="237"/>
    </location>
</feature>
<dbReference type="OrthoDB" id="1426802at2759"/>
<keyword evidence="3" id="KW-1185">Reference proteome</keyword>
<accession>A0A371F9F8</accession>
<dbReference type="EMBL" id="QJKJ01010063">
    <property type="protein sequence ID" value="RDX74783.1"/>
    <property type="molecule type" value="Genomic_DNA"/>
</dbReference>
<feature type="non-terminal residue" evidence="2">
    <location>
        <position position="1"/>
    </location>
</feature>
<proteinExistence type="predicted"/>
<sequence length="237" mass="27329">MKTTLSAKTTEGFMDGCIKKPTSQATDYQHWEKVDWMVMAWIINSINPSLHGSTHEMFGSILKSILMHLISIISPTLCLIQQESDFNVTDFYTKFKSFLDELSELQPLPDCTLDNELFTHVKAIILNSNPLPSLRRTFNQVLREESRFPIEKERSIKIVSRYAFNSSNTNRYKWRDRQRPKCDCCGKLRHNIVHSSCIDENKKKKSSTTGQALHGTHEKRSVGTQENMNECELAQEP</sequence>
<dbReference type="PANTHER" id="PTHR37610:SF97">
    <property type="entry name" value="RETROTRANSPOSON GAG DOMAIN-CONTAINING PROTEIN"/>
    <property type="match status" value="1"/>
</dbReference>
<reference evidence="2" key="1">
    <citation type="submission" date="2018-05" db="EMBL/GenBank/DDBJ databases">
        <title>Draft genome of Mucuna pruriens seed.</title>
        <authorList>
            <person name="Nnadi N.E."/>
            <person name="Vos R."/>
            <person name="Hasami M.H."/>
            <person name="Devisetty U.K."/>
            <person name="Aguiy J.C."/>
        </authorList>
    </citation>
    <scope>NUCLEOTIDE SEQUENCE [LARGE SCALE GENOMIC DNA]</scope>
    <source>
        <strain evidence="2">JCA_2017</strain>
    </source>
</reference>
<dbReference type="Proteomes" id="UP000257109">
    <property type="component" value="Unassembled WGS sequence"/>
</dbReference>
<organism evidence="2 3">
    <name type="scientific">Mucuna pruriens</name>
    <name type="common">Velvet bean</name>
    <name type="synonym">Dolichos pruriens</name>
    <dbReference type="NCBI Taxonomy" id="157652"/>
    <lineage>
        <taxon>Eukaryota</taxon>
        <taxon>Viridiplantae</taxon>
        <taxon>Streptophyta</taxon>
        <taxon>Embryophyta</taxon>
        <taxon>Tracheophyta</taxon>
        <taxon>Spermatophyta</taxon>
        <taxon>Magnoliopsida</taxon>
        <taxon>eudicotyledons</taxon>
        <taxon>Gunneridae</taxon>
        <taxon>Pentapetalae</taxon>
        <taxon>rosids</taxon>
        <taxon>fabids</taxon>
        <taxon>Fabales</taxon>
        <taxon>Fabaceae</taxon>
        <taxon>Papilionoideae</taxon>
        <taxon>50 kb inversion clade</taxon>
        <taxon>NPAAA clade</taxon>
        <taxon>indigoferoid/millettioid clade</taxon>
        <taxon>Phaseoleae</taxon>
        <taxon>Mucuna</taxon>
    </lineage>
</organism>
<gene>
    <name evidence="2" type="ORF">CR513_45426</name>
</gene>
<name>A0A371F9F8_MUCPR</name>
<evidence type="ECO:0008006" key="4">
    <source>
        <dbReference type="Google" id="ProtNLM"/>
    </source>
</evidence>
<comment type="caution">
    <text evidence="2">The sequence shown here is derived from an EMBL/GenBank/DDBJ whole genome shotgun (WGS) entry which is preliminary data.</text>
</comment>
<evidence type="ECO:0000313" key="2">
    <source>
        <dbReference type="EMBL" id="RDX74783.1"/>
    </source>
</evidence>
<dbReference type="PANTHER" id="PTHR37610">
    <property type="entry name" value="CCHC-TYPE DOMAIN-CONTAINING PROTEIN"/>
    <property type="match status" value="1"/>
</dbReference>
<evidence type="ECO:0000256" key="1">
    <source>
        <dbReference type="SAM" id="MobiDB-lite"/>
    </source>
</evidence>
<protein>
    <recommendedName>
        <fullName evidence="4">Retrotransposon gag domain-containing protein</fullName>
    </recommendedName>
</protein>